<dbReference type="Pfam" id="PF00561">
    <property type="entry name" value="Abhydrolase_1"/>
    <property type="match status" value="1"/>
</dbReference>
<dbReference type="InterPro" id="IPR000073">
    <property type="entry name" value="AB_hydrolase_1"/>
</dbReference>
<dbReference type="PANTHER" id="PTHR36837">
    <property type="entry name" value="POLY(3-HYDROXYALKANOATE) POLYMERASE SUBUNIT PHAC"/>
    <property type="match status" value="1"/>
</dbReference>
<dbReference type="PANTHER" id="PTHR36837:SF2">
    <property type="entry name" value="POLY(3-HYDROXYALKANOATE) POLYMERASE SUBUNIT PHAC"/>
    <property type="match status" value="1"/>
</dbReference>
<gene>
    <name evidence="2" type="ORF">FHS81_001949</name>
</gene>
<evidence type="ECO:0000313" key="3">
    <source>
        <dbReference type="Proteomes" id="UP000537592"/>
    </source>
</evidence>
<evidence type="ECO:0000313" key="2">
    <source>
        <dbReference type="EMBL" id="MBB3809861.1"/>
    </source>
</evidence>
<dbReference type="Proteomes" id="UP000537592">
    <property type="component" value="Unassembled WGS sequence"/>
</dbReference>
<dbReference type="EMBL" id="JACICC010000004">
    <property type="protein sequence ID" value="MBB3809861.1"/>
    <property type="molecule type" value="Genomic_DNA"/>
</dbReference>
<keyword evidence="3" id="KW-1185">Reference proteome</keyword>
<dbReference type="InterPro" id="IPR029058">
    <property type="entry name" value="AB_hydrolase_fold"/>
</dbReference>
<evidence type="ECO:0000259" key="1">
    <source>
        <dbReference type="Pfam" id="PF00561"/>
    </source>
</evidence>
<accession>A0A7W5Z477</accession>
<reference evidence="2 3" key="1">
    <citation type="submission" date="2020-08" db="EMBL/GenBank/DDBJ databases">
        <title>Genomic Encyclopedia of Type Strains, Phase IV (KMG-IV): sequencing the most valuable type-strain genomes for metagenomic binning, comparative biology and taxonomic classification.</title>
        <authorList>
            <person name="Goeker M."/>
        </authorList>
    </citation>
    <scope>NUCLEOTIDE SEQUENCE [LARGE SCALE GENOMIC DNA]</scope>
    <source>
        <strain evidence="2 3">DSM 28760</strain>
    </source>
</reference>
<proteinExistence type="predicted"/>
<dbReference type="SUPFAM" id="SSF53474">
    <property type="entry name" value="alpha/beta-Hydrolases"/>
    <property type="match status" value="1"/>
</dbReference>
<feature type="domain" description="AB hydrolase-1" evidence="1">
    <location>
        <begin position="114"/>
        <end position="317"/>
    </location>
</feature>
<protein>
    <submittedName>
        <fullName evidence="2">Poly(3-hydroxyalkanoate) synthetase</fullName>
    </submittedName>
</protein>
<organism evidence="2 3">
    <name type="scientific">Pseudochelatococcus contaminans</name>
    <dbReference type="NCBI Taxonomy" id="1538103"/>
    <lineage>
        <taxon>Bacteria</taxon>
        <taxon>Pseudomonadati</taxon>
        <taxon>Pseudomonadota</taxon>
        <taxon>Alphaproteobacteria</taxon>
        <taxon>Hyphomicrobiales</taxon>
        <taxon>Chelatococcaceae</taxon>
        <taxon>Pseudochelatococcus</taxon>
    </lineage>
</organism>
<dbReference type="InterPro" id="IPR051321">
    <property type="entry name" value="PHA/PHB_synthase"/>
</dbReference>
<name>A0A7W5Z477_9HYPH</name>
<sequence length="337" mass="36808">MAHNLSAVQAGHTTEDAPLHWTTPHKVALEIEAATLRDFSTGKGPDGATLICTPLAFHRATIADFSPRHSLVAALQEEGLDNIFVIDWQPATSEMRHKSLDSYFSDLNVLVDSLPQPVDIIGLCQGGWMALAYAARFPHKVRKLVLVGAPVDIASGMSTLSALAARVPDNVFEHLVELGGGTICGKRALEILAPAGIDESYMFQTLQIDPGAPPEDLAALRETFDTWFWTTIDIPGRYYLDVVTRIFKQNRLASDQLKVLGQISVLSRVTSPMLLLAAEQDEFVAPTQLFTAEKLTSSPPDAGRKIMVPGNHLSLFLGGRTVKQIWPQIGRWLLQPA</sequence>
<comment type="caution">
    <text evidence="2">The sequence shown here is derived from an EMBL/GenBank/DDBJ whole genome shotgun (WGS) entry which is preliminary data.</text>
</comment>
<dbReference type="Gene3D" id="3.40.50.1820">
    <property type="entry name" value="alpha/beta hydrolase"/>
    <property type="match status" value="1"/>
</dbReference>
<dbReference type="AlphaFoldDB" id="A0A7W5Z477"/>